<dbReference type="Pfam" id="PF13499">
    <property type="entry name" value="EF-hand_7"/>
    <property type="match status" value="2"/>
</dbReference>
<dbReference type="InterPro" id="IPR002048">
    <property type="entry name" value="EF_hand_dom"/>
</dbReference>
<protein>
    <recommendedName>
        <fullName evidence="4">EF-hand domain-containing protein</fullName>
    </recommendedName>
</protein>
<dbReference type="GO" id="GO:0005509">
    <property type="term" value="F:calcium ion binding"/>
    <property type="evidence" value="ECO:0007669"/>
    <property type="project" value="InterPro"/>
</dbReference>
<feature type="region of interest" description="Disordered" evidence="3">
    <location>
        <begin position="154"/>
        <end position="201"/>
    </location>
</feature>
<keyword evidence="6" id="KW-1185">Reference proteome</keyword>
<accession>A0A9P0ATT5</accession>
<dbReference type="InterPro" id="IPR050230">
    <property type="entry name" value="CALM/Myosin/TropC-like"/>
</dbReference>
<feature type="compositionally biased region" description="Basic residues" evidence="3">
    <location>
        <begin position="154"/>
        <end position="167"/>
    </location>
</feature>
<dbReference type="InterPro" id="IPR011992">
    <property type="entry name" value="EF-hand-dom_pair"/>
</dbReference>
<dbReference type="InterPro" id="IPR018247">
    <property type="entry name" value="EF_Hand_1_Ca_BS"/>
</dbReference>
<evidence type="ECO:0000256" key="3">
    <source>
        <dbReference type="SAM" id="MobiDB-lite"/>
    </source>
</evidence>
<evidence type="ECO:0000259" key="4">
    <source>
        <dbReference type="PROSITE" id="PS50222"/>
    </source>
</evidence>
<gene>
    <name evidence="5" type="ORF">MELIAE_LOCUS1609</name>
</gene>
<evidence type="ECO:0000313" key="5">
    <source>
        <dbReference type="EMBL" id="CAH0547659.1"/>
    </source>
</evidence>
<keyword evidence="1" id="KW-0677">Repeat</keyword>
<dbReference type="Proteomes" id="UP001154078">
    <property type="component" value="Chromosome 1"/>
</dbReference>
<dbReference type="SUPFAM" id="SSF47473">
    <property type="entry name" value="EF-hand"/>
    <property type="match status" value="1"/>
</dbReference>
<dbReference type="SMART" id="SM00054">
    <property type="entry name" value="EFh"/>
    <property type="match status" value="4"/>
</dbReference>
<dbReference type="CDD" id="cd00051">
    <property type="entry name" value="EFh"/>
    <property type="match status" value="2"/>
</dbReference>
<evidence type="ECO:0000256" key="2">
    <source>
        <dbReference type="ARBA" id="ARBA00022837"/>
    </source>
</evidence>
<dbReference type="PANTHER" id="PTHR23048:SF0">
    <property type="entry name" value="CALMODULIN LIKE 3"/>
    <property type="match status" value="1"/>
</dbReference>
<sequence>MPKFGESDILEFQDAFDLFDKDEDGRLNLKEMDKALKAIGYIFSANELEVMFKEEDPDGTNIIDFEAFVRIIENNAEEKNLYEEIVAAFRVFDKAGNNVLTVREIKEIMTAYGDPLDPEELKLFIKDADPKKTGYVLYAELAEKIARKLYVKPKKAKKPKLREKLRKQKELEEKQKEEQNKEERLERIKSTLDGTKSKTEV</sequence>
<dbReference type="OrthoDB" id="26525at2759"/>
<reference evidence="5" key="1">
    <citation type="submission" date="2021-12" db="EMBL/GenBank/DDBJ databases">
        <authorList>
            <person name="King R."/>
        </authorList>
    </citation>
    <scope>NUCLEOTIDE SEQUENCE</scope>
</reference>
<feature type="domain" description="EF-hand" evidence="4">
    <location>
        <begin position="80"/>
        <end position="115"/>
    </location>
</feature>
<dbReference type="PROSITE" id="PS00018">
    <property type="entry name" value="EF_HAND_1"/>
    <property type="match status" value="1"/>
</dbReference>
<dbReference type="PROSITE" id="PS50222">
    <property type="entry name" value="EF_HAND_2"/>
    <property type="match status" value="3"/>
</dbReference>
<dbReference type="FunFam" id="1.10.238.10:FF:000178">
    <property type="entry name" value="Calmodulin-2 A"/>
    <property type="match status" value="1"/>
</dbReference>
<feature type="compositionally biased region" description="Basic and acidic residues" evidence="3">
    <location>
        <begin position="168"/>
        <end position="201"/>
    </location>
</feature>
<name>A0A9P0ATT5_BRAAE</name>
<keyword evidence="2" id="KW-0106">Calcium</keyword>
<dbReference type="EMBL" id="OV121132">
    <property type="protein sequence ID" value="CAH0547659.1"/>
    <property type="molecule type" value="Genomic_DNA"/>
</dbReference>
<dbReference type="Gene3D" id="1.10.238.10">
    <property type="entry name" value="EF-hand"/>
    <property type="match status" value="1"/>
</dbReference>
<dbReference type="PANTHER" id="PTHR23048">
    <property type="entry name" value="MYOSIN LIGHT CHAIN 1, 3"/>
    <property type="match status" value="1"/>
</dbReference>
<feature type="domain" description="EF-hand" evidence="4">
    <location>
        <begin position="43"/>
        <end position="78"/>
    </location>
</feature>
<feature type="domain" description="EF-hand" evidence="4">
    <location>
        <begin position="7"/>
        <end position="42"/>
    </location>
</feature>
<proteinExistence type="predicted"/>
<dbReference type="GO" id="GO:0016460">
    <property type="term" value="C:myosin II complex"/>
    <property type="evidence" value="ECO:0007669"/>
    <property type="project" value="TreeGrafter"/>
</dbReference>
<evidence type="ECO:0000313" key="6">
    <source>
        <dbReference type="Proteomes" id="UP001154078"/>
    </source>
</evidence>
<evidence type="ECO:0000256" key="1">
    <source>
        <dbReference type="ARBA" id="ARBA00022737"/>
    </source>
</evidence>
<organism evidence="5 6">
    <name type="scientific">Brassicogethes aeneus</name>
    <name type="common">Rape pollen beetle</name>
    <name type="synonym">Meligethes aeneus</name>
    <dbReference type="NCBI Taxonomy" id="1431903"/>
    <lineage>
        <taxon>Eukaryota</taxon>
        <taxon>Metazoa</taxon>
        <taxon>Ecdysozoa</taxon>
        <taxon>Arthropoda</taxon>
        <taxon>Hexapoda</taxon>
        <taxon>Insecta</taxon>
        <taxon>Pterygota</taxon>
        <taxon>Neoptera</taxon>
        <taxon>Endopterygota</taxon>
        <taxon>Coleoptera</taxon>
        <taxon>Polyphaga</taxon>
        <taxon>Cucujiformia</taxon>
        <taxon>Nitidulidae</taxon>
        <taxon>Meligethinae</taxon>
        <taxon>Brassicogethes</taxon>
    </lineage>
</organism>
<dbReference type="AlphaFoldDB" id="A0A9P0ATT5"/>